<evidence type="ECO:0000256" key="1">
    <source>
        <dbReference type="ARBA" id="ARBA00022723"/>
    </source>
</evidence>
<dbReference type="Pfam" id="PF00384">
    <property type="entry name" value="Molybdopterin"/>
    <property type="match status" value="1"/>
</dbReference>
<keyword evidence="1" id="KW-0479">Metal-binding</keyword>
<accession>A0ABR4AIK8</accession>
<proteinExistence type="predicted"/>
<keyword evidence="2" id="KW-0408">Iron</keyword>
<evidence type="ECO:0000313" key="6">
    <source>
        <dbReference type="Proteomes" id="UP001590950"/>
    </source>
</evidence>
<dbReference type="InterPro" id="IPR006656">
    <property type="entry name" value="Mopterin_OxRdtase"/>
</dbReference>
<dbReference type="Proteomes" id="UP001590950">
    <property type="component" value="Unassembled WGS sequence"/>
</dbReference>
<sequence length="237" mass="25968">MSLIVEKTKDVQKRLTNHGVAFYTSGRLFLEEHYVLAMVGKAGLNDLHMDGNTRLCAMSAAASMRESFGSDGQRGSYTDIKYTDCLFIICHNISATQTFLWSRMLDRLEGPDPPKVIVIDPRLSNTAKKATVYLAPKIGTNMANVIGVEELRKKVKTYNPTYVEEVTGIPASKIENAAEIIGKPPSMLSNALQGVYQSKQATAPACQINNLNLLRGLIGRPGTGIYQMNSQPTAQNN</sequence>
<feature type="domain" description="Molybdopterin oxidoreductase" evidence="4">
    <location>
        <begin position="2"/>
        <end position="233"/>
    </location>
</feature>
<keyword evidence="6" id="KW-1185">Reference proteome</keyword>
<dbReference type="PANTHER" id="PTHR43105:SF10">
    <property type="entry name" value="NADH-QUINONE OXIDOREDUCTASE SUBUNIT G"/>
    <property type="match status" value="1"/>
</dbReference>
<protein>
    <recommendedName>
        <fullName evidence="4">Molybdopterin oxidoreductase domain-containing protein</fullName>
    </recommendedName>
</protein>
<dbReference type="InterPro" id="IPR050123">
    <property type="entry name" value="Prok_molybdopt-oxidoreductase"/>
</dbReference>
<name>A0ABR4AIK8_9LECA</name>
<evidence type="ECO:0000313" key="5">
    <source>
        <dbReference type="EMBL" id="KAL2044477.1"/>
    </source>
</evidence>
<organism evidence="5 6">
    <name type="scientific">Stereocaulon virgatum</name>
    <dbReference type="NCBI Taxonomy" id="373712"/>
    <lineage>
        <taxon>Eukaryota</taxon>
        <taxon>Fungi</taxon>
        <taxon>Dikarya</taxon>
        <taxon>Ascomycota</taxon>
        <taxon>Pezizomycotina</taxon>
        <taxon>Lecanoromycetes</taxon>
        <taxon>OSLEUM clade</taxon>
        <taxon>Lecanoromycetidae</taxon>
        <taxon>Lecanorales</taxon>
        <taxon>Lecanorineae</taxon>
        <taxon>Stereocaulaceae</taxon>
        <taxon>Stereocaulon</taxon>
    </lineage>
</organism>
<reference evidence="5 6" key="1">
    <citation type="submission" date="2024-09" db="EMBL/GenBank/DDBJ databases">
        <title>Rethinking Asexuality: The Enigmatic Case of Functional Sexual Genes in Lepraria (Stereocaulaceae).</title>
        <authorList>
            <person name="Doellman M."/>
            <person name="Sun Y."/>
            <person name="Barcenas-Pena A."/>
            <person name="Lumbsch H.T."/>
            <person name="Grewe F."/>
        </authorList>
    </citation>
    <scope>NUCLEOTIDE SEQUENCE [LARGE SCALE GENOMIC DNA]</scope>
    <source>
        <strain evidence="5 6">Mercado 3170</strain>
    </source>
</reference>
<dbReference type="EMBL" id="JBEFKJ010000009">
    <property type="protein sequence ID" value="KAL2044477.1"/>
    <property type="molecule type" value="Genomic_DNA"/>
</dbReference>
<dbReference type="Gene3D" id="3.40.228.10">
    <property type="entry name" value="Dimethylsulfoxide Reductase, domain 2"/>
    <property type="match status" value="2"/>
</dbReference>
<comment type="caution">
    <text evidence="5">The sequence shown here is derived from an EMBL/GenBank/DDBJ whole genome shotgun (WGS) entry which is preliminary data.</text>
</comment>
<evidence type="ECO:0000259" key="4">
    <source>
        <dbReference type="Pfam" id="PF00384"/>
    </source>
</evidence>
<evidence type="ECO:0000256" key="2">
    <source>
        <dbReference type="ARBA" id="ARBA00023004"/>
    </source>
</evidence>
<gene>
    <name evidence="5" type="ORF">N7G274_003182</name>
</gene>
<dbReference type="PANTHER" id="PTHR43105">
    <property type="entry name" value="RESPIRATORY NITRATE REDUCTASE"/>
    <property type="match status" value="1"/>
</dbReference>
<evidence type="ECO:0000256" key="3">
    <source>
        <dbReference type="ARBA" id="ARBA00023014"/>
    </source>
</evidence>
<keyword evidence="3" id="KW-0411">Iron-sulfur</keyword>
<dbReference type="SUPFAM" id="SSF53706">
    <property type="entry name" value="Formate dehydrogenase/DMSO reductase, domains 1-3"/>
    <property type="match status" value="1"/>
</dbReference>